<dbReference type="InterPro" id="IPR029058">
    <property type="entry name" value="AB_hydrolase_fold"/>
</dbReference>
<gene>
    <name evidence="3" type="ORF">OOU_Y34scaffold01195g5</name>
</gene>
<name>A0AA97PF54_PYRO3</name>
<proteinExistence type="predicted"/>
<dbReference type="Pfam" id="PF01738">
    <property type="entry name" value="DLH"/>
    <property type="match status" value="1"/>
</dbReference>
<dbReference type="SUPFAM" id="SSF53474">
    <property type="entry name" value="alpha/beta-Hydrolases"/>
    <property type="match status" value="1"/>
</dbReference>
<accession>A0AA97PF54</accession>
<protein>
    <recommendedName>
        <fullName evidence="2">Dienelactone hydrolase domain-containing protein</fullName>
    </recommendedName>
</protein>
<dbReference type="Gene3D" id="3.40.50.1820">
    <property type="entry name" value="alpha/beta hydrolase"/>
    <property type="match status" value="1"/>
</dbReference>
<evidence type="ECO:0000313" key="3">
    <source>
        <dbReference type="EMBL" id="ELQ32303.1"/>
    </source>
</evidence>
<dbReference type="InterPro" id="IPR002925">
    <property type="entry name" value="Dienelactn_hydro"/>
</dbReference>
<dbReference type="Proteomes" id="UP000011086">
    <property type="component" value="Unassembled WGS sequence"/>
</dbReference>
<dbReference type="PANTHER" id="PTHR17630">
    <property type="entry name" value="DIENELACTONE HYDROLASE"/>
    <property type="match status" value="1"/>
</dbReference>
<dbReference type="GO" id="GO:0016787">
    <property type="term" value="F:hydrolase activity"/>
    <property type="evidence" value="ECO:0007669"/>
    <property type="project" value="InterPro"/>
</dbReference>
<evidence type="ECO:0000256" key="1">
    <source>
        <dbReference type="SAM" id="MobiDB-lite"/>
    </source>
</evidence>
<dbReference type="EMBL" id="JH793520">
    <property type="protein sequence ID" value="ELQ32303.1"/>
    <property type="molecule type" value="Genomic_DNA"/>
</dbReference>
<dbReference type="PANTHER" id="PTHR17630:SF44">
    <property type="entry name" value="PROTEIN AIM2"/>
    <property type="match status" value="1"/>
</dbReference>
<dbReference type="AlphaFoldDB" id="A0AA97PF54"/>
<evidence type="ECO:0000259" key="2">
    <source>
        <dbReference type="Pfam" id="PF01738"/>
    </source>
</evidence>
<feature type="domain" description="Dienelactone hydrolase" evidence="2">
    <location>
        <begin position="35"/>
        <end position="217"/>
    </location>
</feature>
<sequence>MEKVLAKPTDLCCIQGGAIHTGEATGTVEQIEGVDTYIARPPPEKANGNVLLFFPDAFGMHLKSFLMMDAFAQHGYLTLGVDYFLGDGVGKHSSTPLADPTFDFKAWVDKHLGASEEVAKRWVQDVKAKYGTDGNVKFACVGYWQLSAEGICKVGAVAHPSFLNESDVFGVNEPFFLSVPSIDELFEPKERSRAIEILSGGGKQFNMQIFANVGHGISSNSWFSWPCTDFIAPPPISYSRQVLGGCTMRAHSPQERWWVMVRRERHSRIIASWQKSIGLVSPSCYQSVSPRRDSPWVGLASLDGVSKTLIGPLKARVQRPQSREYHKHVSCSKDPHYKALLKIIMSFVLSVNINWDKSLVAIQNVQMPRPPRPKYPEHGAGTRYLRSTPAADRARARS</sequence>
<feature type="region of interest" description="Disordered" evidence="1">
    <location>
        <begin position="368"/>
        <end position="398"/>
    </location>
</feature>
<reference evidence="3" key="1">
    <citation type="journal article" date="2012" name="PLoS Genet.">
        <title>Comparative analysis of the genomes of two field isolates of the rice blast fungus Magnaporthe oryzae.</title>
        <authorList>
            <person name="Xue M."/>
            <person name="Yang J."/>
            <person name="Li Z."/>
            <person name="Hu S."/>
            <person name="Yao N."/>
            <person name="Dean R.A."/>
            <person name="Zhao W."/>
            <person name="Shen M."/>
            <person name="Zhang H."/>
            <person name="Li C."/>
            <person name="Liu L."/>
            <person name="Cao L."/>
            <person name="Xu X."/>
            <person name="Xing Y."/>
            <person name="Hsiang T."/>
            <person name="Zhang Z."/>
            <person name="Xu J.R."/>
            <person name="Peng Y.L."/>
        </authorList>
    </citation>
    <scope>NUCLEOTIDE SEQUENCE</scope>
    <source>
        <strain evidence="3">Y34</strain>
    </source>
</reference>
<organism evidence="3">
    <name type="scientific">Pyricularia oryzae (strain Y34)</name>
    <name type="common">Rice blast fungus</name>
    <name type="synonym">Magnaporthe oryzae</name>
    <dbReference type="NCBI Taxonomy" id="1143189"/>
    <lineage>
        <taxon>Eukaryota</taxon>
        <taxon>Fungi</taxon>
        <taxon>Dikarya</taxon>
        <taxon>Ascomycota</taxon>
        <taxon>Pezizomycotina</taxon>
        <taxon>Sordariomycetes</taxon>
        <taxon>Sordariomycetidae</taxon>
        <taxon>Magnaporthales</taxon>
        <taxon>Pyriculariaceae</taxon>
        <taxon>Pyricularia</taxon>
    </lineage>
</organism>